<comment type="similarity">
    <text evidence="2">Belongs to the DNA polymerase delta/II small subunit family.</text>
</comment>
<evidence type="ECO:0000259" key="11">
    <source>
        <dbReference type="Pfam" id="PF04042"/>
    </source>
</evidence>
<evidence type="ECO:0000256" key="10">
    <source>
        <dbReference type="SAM" id="MobiDB-lite"/>
    </source>
</evidence>
<dbReference type="Gene3D" id="2.40.50.430">
    <property type="match status" value="1"/>
</dbReference>
<dbReference type="InterPro" id="IPR024826">
    <property type="entry name" value="DNA_pol_delta/II_ssu"/>
</dbReference>
<dbReference type="FunFam" id="3.60.21.50:FF:000006">
    <property type="entry name" value="DNA polymerase delta subunit 2, putative"/>
    <property type="match status" value="1"/>
</dbReference>
<evidence type="ECO:0000256" key="3">
    <source>
        <dbReference type="ARBA" id="ARBA00012417"/>
    </source>
</evidence>
<proteinExistence type="inferred from homology"/>
<dbReference type="GO" id="GO:0003887">
    <property type="term" value="F:DNA-directed DNA polymerase activity"/>
    <property type="evidence" value="ECO:0007669"/>
    <property type="project" value="UniProtKB-KW"/>
</dbReference>
<dbReference type="InterPro" id="IPR040663">
    <property type="entry name" value="DNA_pol_D_N"/>
</dbReference>
<evidence type="ECO:0000256" key="8">
    <source>
        <dbReference type="ARBA" id="ARBA00023242"/>
    </source>
</evidence>
<evidence type="ECO:0000313" key="14">
    <source>
        <dbReference type="Proteomes" id="UP000250140"/>
    </source>
</evidence>
<feature type="domain" description="DNA polymerase delta subunit OB-fold" evidence="12">
    <location>
        <begin position="46"/>
        <end position="180"/>
    </location>
</feature>
<keyword evidence="7" id="KW-0239">DNA-directed DNA polymerase</keyword>
<sequence length="500" mass="55013">MAIKDGNLLCMPSTKEIPTLTRINSFYNPLHTFDLPKGTEKHYQQQYADMYFLRLAMLKPAVEQKAEEAWRDFEIAGEKARRVDRVLDVRQGELCWVVGTVYMEMSLKPNILDDISKEHWISAPPAREKYISPGGDDEIMLEDESGRLRITGDFLSTTSYVTGCVIAALGTENADGSFKVIATELADLPRQPGRWERDEGQLALSSKKVKQEKPKTGKIAIVSGLEISGVSGDTILLDLLVEYLLGESLGGVEQAETGKITRLIIAGGSLAHSSPIPSREELAAKKGHKKYGYDSSAYDAAPTDHLDLLLSTLLPQLPITILPGASDPANVAIPQQPLHPALFPQSRSYANPPAQSKDQPGAFDSVTNPWEGDVDGWRLLGTGGQTVTDVLKYVEDDNVLDVMEAMLRWRCIAPTAPDTLWCYPFQDDDPLLIKDCPHIYFAGNQPQFDSRVAEGPSGQEVLLLSVPKFSESGKLVLVDSETLKVECKQFETPENAGELL</sequence>
<dbReference type="GO" id="GO:0003677">
    <property type="term" value="F:DNA binding"/>
    <property type="evidence" value="ECO:0007669"/>
    <property type="project" value="InterPro"/>
</dbReference>
<accession>A0A8E2JSW9</accession>
<dbReference type="FunFam" id="2.40.50.430:FF:000002">
    <property type="entry name" value="DNA polymerase delta subunit"/>
    <property type="match status" value="1"/>
</dbReference>
<evidence type="ECO:0000256" key="4">
    <source>
        <dbReference type="ARBA" id="ARBA00022679"/>
    </source>
</evidence>
<dbReference type="GO" id="GO:0006281">
    <property type="term" value="P:DNA repair"/>
    <property type="evidence" value="ECO:0007669"/>
    <property type="project" value="UniProtKB-ARBA"/>
</dbReference>
<evidence type="ECO:0000259" key="12">
    <source>
        <dbReference type="Pfam" id="PF18018"/>
    </source>
</evidence>
<dbReference type="GO" id="GO:0006273">
    <property type="term" value="P:lagging strand elongation"/>
    <property type="evidence" value="ECO:0007669"/>
    <property type="project" value="UniProtKB-ARBA"/>
</dbReference>
<keyword evidence="6" id="KW-0235">DNA replication</keyword>
<comment type="subcellular location">
    <subcellularLocation>
        <location evidence="1">Nucleus</location>
    </subcellularLocation>
</comment>
<reference evidence="13 14" key="1">
    <citation type="journal article" date="2016" name="Nat. Commun.">
        <title>Ectomycorrhizal ecology is imprinted in the genome of the dominant symbiotic fungus Cenococcum geophilum.</title>
        <authorList>
            <consortium name="DOE Joint Genome Institute"/>
            <person name="Peter M."/>
            <person name="Kohler A."/>
            <person name="Ohm R.A."/>
            <person name="Kuo A."/>
            <person name="Krutzmann J."/>
            <person name="Morin E."/>
            <person name="Arend M."/>
            <person name="Barry K.W."/>
            <person name="Binder M."/>
            <person name="Choi C."/>
            <person name="Clum A."/>
            <person name="Copeland A."/>
            <person name="Grisel N."/>
            <person name="Haridas S."/>
            <person name="Kipfer T."/>
            <person name="LaButti K."/>
            <person name="Lindquist E."/>
            <person name="Lipzen A."/>
            <person name="Maire R."/>
            <person name="Meier B."/>
            <person name="Mihaltcheva S."/>
            <person name="Molinier V."/>
            <person name="Murat C."/>
            <person name="Poggeler S."/>
            <person name="Quandt C.A."/>
            <person name="Sperisen C."/>
            <person name="Tritt A."/>
            <person name="Tisserant E."/>
            <person name="Crous P.W."/>
            <person name="Henrissat B."/>
            <person name="Nehls U."/>
            <person name="Egli S."/>
            <person name="Spatafora J.W."/>
            <person name="Grigoriev I.V."/>
            <person name="Martin F.M."/>
        </authorList>
    </citation>
    <scope>NUCLEOTIDE SEQUENCE [LARGE SCALE GENOMIC DNA]</scope>
    <source>
        <strain evidence="13 14">CBS 207.34</strain>
    </source>
</reference>
<feature type="compositionally biased region" description="Polar residues" evidence="10">
    <location>
        <begin position="345"/>
        <end position="358"/>
    </location>
</feature>
<evidence type="ECO:0000256" key="6">
    <source>
        <dbReference type="ARBA" id="ARBA00022705"/>
    </source>
</evidence>
<keyword evidence="8" id="KW-0539">Nucleus</keyword>
<protein>
    <recommendedName>
        <fullName evidence="3">DNA-directed DNA polymerase</fullName>
        <ecNumber evidence="3">2.7.7.7</ecNumber>
    </recommendedName>
</protein>
<name>A0A8E2JSW9_9PEZI</name>
<feature type="domain" description="DNA polymerase alpha/delta/epsilon subunit B" evidence="11">
    <location>
        <begin position="219"/>
        <end position="449"/>
    </location>
</feature>
<gene>
    <name evidence="13" type="ORF">AOQ84DRAFT_388959</name>
</gene>
<organism evidence="13 14">
    <name type="scientific">Glonium stellatum</name>
    <dbReference type="NCBI Taxonomy" id="574774"/>
    <lineage>
        <taxon>Eukaryota</taxon>
        <taxon>Fungi</taxon>
        <taxon>Dikarya</taxon>
        <taxon>Ascomycota</taxon>
        <taxon>Pezizomycotina</taxon>
        <taxon>Dothideomycetes</taxon>
        <taxon>Pleosporomycetidae</taxon>
        <taxon>Gloniales</taxon>
        <taxon>Gloniaceae</taxon>
        <taxon>Glonium</taxon>
    </lineage>
</organism>
<keyword evidence="4" id="KW-0808">Transferase</keyword>
<dbReference type="EC" id="2.7.7.7" evidence="3"/>
<comment type="catalytic activity">
    <reaction evidence="9">
        <text>DNA(n) + a 2'-deoxyribonucleoside 5'-triphosphate = DNA(n+1) + diphosphate</text>
        <dbReference type="Rhea" id="RHEA:22508"/>
        <dbReference type="Rhea" id="RHEA-COMP:17339"/>
        <dbReference type="Rhea" id="RHEA-COMP:17340"/>
        <dbReference type="ChEBI" id="CHEBI:33019"/>
        <dbReference type="ChEBI" id="CHEBI:61560"/>
        <dbReference type="ChEBI" id="CHEBI:173112"/>
        <dbReference type="EC" id="2.7.7.7"/>
    </reaction>
</comment>
<evidence type="ECO:0000256" key="9">
    <source>
        <dbReference type="ARBA" id="ARBA00049244"/>
    </source>
</evidence>
<evidence type="ECO:0000313" key="13">
    <source>
        <dbReference type="EMBL" id="OCL08268.1"/>
    </source>
</evidence>
<dbReference type="InterPro" id="IPR007185">
    <property type="entry name" value="DNA_pol_a/d/e_bsu"/>
</dbReference>
<feature type="region of interest" description="Disordered" evidence="10">
    <location>
        <begin position="342"/>
        <end position="362"/>
    </location>
</feature>
<dbReference type="AlphaFoldDB" id="A0A8E2JSW9"/>
<dbReference type="Pfam" id="PF18018">
    <property type="entry name" value="DNA_pol_D_N"/>
    <property type="match status" value="1"/>
</dbReference>
<dbReference type="EMBL" id="KV749684">
    <property type="protein sequence ID" value="OCL08268.1"/>
    <property type="molecule type" value="Genomic_DNA"/>
</dbReference>
<dbReference type="Proteomes" id="UP000250140">
    <property type="component" value="Unassembled WGS sequence"/>
</dbReference>
<dbReference type="Gene3D" id="3.60.21.50">
    <property type="match status" value="1"/>
</dbReference>
<dbReference type="Pfam" id="PF04042">
    <property type="entry name" value="DNA_pol_E_B"/>
    <property type="match status" value="1"/>
</dbReference>
<dbReference type="OrthoDB" id="3763at2759"/>
<keyword evidence="5" id="KW-0548">Nucleotidyltransferase</keyword>
<evidence type="ECO:0000256" key="7">
    <source>
        <dbReference type="ARBA" id="ARBA00022932"/>
    </source>
</evidence>
<dbReference type="PANTHER" id="PTHR10416">
    <property type="entry name" value="DNA POLYMERASE DELTA SUBUNIT 2"/>
    <property type="match status" value="1"/>
</dbReference>
<keyword evidence="14" id="KW-1185">Reference proteome</keyword>
<dbReference type="PANTHER" id="PTHR10416:SF0">
    <property type="entry name" value="DNA POLYMERASE DELTA SUBUNIT 2"/>
    <property type="match status" value="1"/>
</dbReference>
<evidence type="ECO:0000256" key="2">
    <source>
        <dbReference type="ARBA" id="ARBA00006035"/>
    </source>
</evidence>
<evidence type="ECO:0000256" key="5">
    <source>
        <dbReference type="ARBA" id="ARBA00022695"/>
    </source>
</evidence>
<dbReference type="GO" id="GO:0043625">
    <property type="term" value="C:delta DNA polymerase complex"/>
    <property type="evidence" value="ECO:0007669"/>
    <property type="project" value="TreeGrafter"/>
</dbReference>
<evidence type="ECO:0000256" key="1">
    <source>
        <dbReference type="ARBA" id="ARBA00004123"/>
    </source>
</evidence>